<dbReference type="InterPro" id="IPR009742">
    <property type="entry name" value="Curlin_rpt"/>
</dbReference>
<gene>
    <name evidence="4" type="ORF">UF78_06235</name>
</gene>
<sequence>MDLVQRIARNALVPLLFAALTCPALQAAGITSSRDLAPNEFAFRQAHTIALAQPEAGGAAGNLASVTQVGDNLTGDITQIGNALEAFILQSGYAHEAFIVQHGSHNQGLIVQDGTGNQARIEQYGAYNNALIEQTGTGHRSRVTQNGQGLNLVVRQYR</sequence>
<organism evidence="4 5">
    <name type="scientific">Stutzerimonas stutzeri</name>
    <name type="common">Pseudomonas stutzeri</name>
    <dbReference type="NCBI Taxonomy" id="316"/>
    <lineage>
        <taxon>Bacteria</taxon>
        <taxon>Pseudomonadati</taxon>
        <taxon>Pseudomonadota</taxon>
        <taxon>Gammaproteobacteria</taxon>
        <taxon>Pseudomonadales</taxon>
        <taxon>Pseudomonadaceae</taxon>
        <taxon>Stutzerimonas</taxon>
    </lineage>
</organism>
<dbReference type="OrthoDB" id="6887162at2"/>
<evidence type="ECO:0008006" key="6">
    <source>
        <dbReference type="Google" id="ProtNLM"/>
    </source>
</evidence>
<proteinExistence type="inferred from homology"/>
<keyword evidence="2 3" id="KW-0732">Signal</keyword>
<evidence type="ECO:0000256" key="3">
    <source>
        <dbReference type="SAM" id="SignalP"/>
    </source>
</evidence>
<dbReference type="GO" id="GO:0009289">
    <property type="term" value="C:pilus"/>
    <property type="evidence" value="ECO:0007669"/>
    <property type="project" value="InterPro"/>
</dbReference>
<comment type="similarity">
    <text evidence="1">Belongs to the CsgA/CsgB family.</text>
</comment>
<dbReference type="Proteomes" id="UP000032487">
    <property type="component" value="Unassembled WGS sequence"/>
</dbReference>
<dbReference type="PATRIC" id="fig|316.101.peg.239"/>
<accession>A0A0D9AQF5</accession>
<evidence type="ECO:0000313" key="5">
    <source>
        <dbReference type="Proteomes" id="UP000032487"/>
    </source>
</evidence>
<dbReference type="AlphaFoldDB" id="A0A0D9AQF5"/>
<evidence type="ECO:0000256" key="1">
    <source>
        <dbReference type="ARBA" id="ARBA00009766"/>
    </source>
</evidence>
<protein>
    <recommendedName>
        <fullName evidence="6">Curli production assembly protein CsgB</fullName>
    </recommendedName>
</protein>
<dbReference type="EMBL" id="JYHV01000013">
    <property type="protein sequence ID" value="KJH82967.1"/>
    <property type="molecule type" value="Genomic_DNA"/>
</dbReference>
<dbReference type="Pfam" id="PF07012">
    <property type="entry name" value="Curlin_rpt"/>
    <property type="match status" value="2"/>
</dbReference>
<comment type="caution">
    <text evidence="4">The sequence shown here is derived from an EMBL/GenBank/DDBJ whole genome shotgun (WGS) entry which is preliminary data.</text>
</comment>
<evidence type="ECO:0000313" key="4">
    <source>
        <dbReference type="EMBL" id="KJH82967.1"/>
    </source>
</evidence>
<feature type="signal peptide" evidence="3">
    <location>
        <begin position="1"/>
        <end position="27"/>
    </location>
</feature>
<evidence type="ECO:0000256" key="2">
    <source>
        <dbReference type="ARBA" id="ARBA00022729"/>
    </source>
</evidence>
<reference evidence="4 5" key="1">
    <citation type="submission" date="2015-02" db="EMBL/GenBank/DDBJ databases">
        <title>Draft genome sequence of Pseudomonas stutzeri NT0128 isolated from wheat (Triticum turgidum) rhizosphere.</title>
        <authorList>
            <person name="Tovi N."/>
            <person name="Frenk S."/>
            <person name="Hadar Y."/>
            <person name="Minz D."/>
        </authorList>
    </citation>
    <scope>NUCLEOTIDE SEQUENCE [LARGE SCALE GENOMIC DNA]</scope>
    <source>
        <strain evidence="4 5">NT0128</strain>
    </source>
</reference>
<feature type="chain" id="PRO_5002338515" description="Curli production assembly protein CsgB" evidence="3">
    <location>
        <begin position="28"/>
        <end position="158"/>
    </location>
</feature>
<dbReference type="GO" id="GO:0007155">
    <property type="term" value="P:cell adhesion"/>
    <property type="evidence" value="ECO:0007669"/>
    <property type="project" value="InterPro"/>
</dbReference>
<name>A0A0D9AQF5_STUST</name>
<dbReference type="RefSeq" id="WP_045161202.1">
    <property type="nucleotide sequence ID" value="NZ_JYHV01000013.1"/>
</dbReference>